<sequence length="309" mass="35755">MYYLGFTLLLIVLLVEVSFFTLFERSVLGYIQLRKGPNSVGYSGIIQPFSDAISLFTKESLYPLRSAYKVYFVSPLMGVFLSLIAWFVYPFIFHLGTFSFGVLYFMCVSSIGVYVLLASGWSSSCTYSVLGCMRAVAQTISYEINLMVVLMSLLFLIRGFDLMDFFQFQTYIWFVFWMFPLFIIFLSSLFAETNRSPFDFAEAESELVSGFNVEYSGGGFAFIFMAEYLNVMLMGLLINVLFLGSNFLSFIFFIDLVFVMFLFIWIRGSFPRYRYDSLMGLSWSVYLPICLNLFMLFMFMSYSLCIFIL</sequence>
<comment type="catalytic activity">
    <reaction evidence="13">
        <text>a ubiquinone + NADH + 5 H(+)(in) = a ubiquinol + NAD(+) + 4 H(+)(out)</text>
        <dbReference type="Rhea" id="RHEA:29091"/>
        <dbReference type="Rhea" id="RHEA-COMP:9565"/>
        <dbReference type="Rhea" id="RHEA-COMP:9566"/>
        <dbReference type="ChEBI" id="CHEBI:15378"/>
        <dbReference type="ChEBI" id="CHEBI:16389"/>
        <dbReference type="ChEBI" id="CHEBI:17976"/>
        <dbReference type="ChEBI" id="CHEBI:57540"/>
        <dbReference type="ChEBI" id="CHEBI:57945"/>
        <dbReference type="EC" id="7.1.1.2"/>
    </reaction>
</comment>
<evidence type="ECO:0000256" key="3">
    <source>
        <dbReference type="ARBA" id="ARBA00010535"/>
    </source>
</evidence>
<dbReference type="PANTHER" id="PTHR11432">
    <property type="entry name" value="NADH DEHYDROGENASE SUBUNIT 1"/>
    <property type="match status" value="1"/>
</dbReference>
<dbReference type="GO" id="GO:0009060">
    <property type="term" value="P:aerobic respiration"/>
    <property type="evidence" value="ECO:0007669"/>
    <property type="project" value="TreeGrafter"/>
</dbReference>
<dbReference type="GO" id="GO:0005743">
    <property type="term" value="C:mitochondrial inner membrane"/>
    <property type="evidence" value="ECO:0007669"/>
    <property type="project" value="UniProtKB-SubCell"/>
</dbReference>
<keyword evidence="7" id="KW-0999">Mitochondrion inner membrane</keyword>
<evidence type="ECO:0000256" key="12">
    <source>
        <dbReference type="RuleBase" id="RU000471"/>
    </source>
</evidence>
<protein>
    <recommendedName>
        <fullName evidence="4 13">NADH-ubiquinone oxidoreductase chain 1</fullName>
        <ecNumber evidence="13">7.1.1.2</ecNumber>
    </recommendedName>
</protein>
<dbReference type="Pfam" id="PF00146">
    <property type="entry name" value="NADHdh"/>
    <property type="match status" value="1"/>
</dbReference>
<evidence type="ECO:0000256" key="8">
    <source>
        <dbReference type="ARBA" id="ARBA00022989"/>
    </source>
</evidence>
<evidence type="ECO:0000256" key="13">
    <source>
        <dbReference type="RuleBase" id="RU000473"/>
    </source>
</evidence>
<reference evidence="15" key="1">
    <citation type="journal article" date="2013" name="Syst. Entomol.">
        <title>Phylogenomics of Hemiptera (Insecta: Paraneoptera) based on mitochondrial genomes.</title>
        <authorList>
            <person name="Cui Y."/>
            <person name="Xie G."/>
            <person name="Hua J."/>
            <person name="Dang K."/>
            <person name="Zhou J."/>
            <person name="Liu X."/>
            <person name="Wang G."/>
            <person name="Yu X."/>
            <person name="Bu W."/>
        </authorList>
    </citation>
    <scope>NUCLEOTIDE SEQUENCE</scope>
</reference>
<feature type="transmembrane region" description="Helical" evidence="14">
    <location>
        <begin position="247"/>
        <end position="266"/>
    </location>
</feature>
<evidence type="ECO:0000256" key="6">
    <source>
        <dbReference type="ARBA" id="ARBA00022692"/>
    </source>
</evidence>
<keyword evidence="6 12" id="KW-0812">Transmembrane</keyword>
<keyword evidence="8 14" id="KW-1133">Transmembrane helix</keyword>
<feature type="transmembrane region" description="Helical" evidence="14">
    <location>
        <begin position="286"/>
        <end position="308"/>
    </location>
</feature>
<feature type="transmembrane region" description="Helical" evidence="14">
    <location>
        <begin position="171"/>
        <end position="191"/>
    </location>
</feature>
<name>L7NB73_9HEMI</name>
<dbReference type="HAMAP" id="MF_01350">
    <property type="entry name" value="NDH1_NuoH"/>
    <property type="match status" value="1"/>
</dbReference>
<comment type="function">
    <text evidence="1">Core subunit of the mitochondrial membrane respiratory chain NADH dehydrogenase (Complex I) that is believed to belong to the minimal assembly required for catalysis. Complex I functions in the transfer of electrons from NADH to the respiratory chain. The immediate electron acceptor for the enzyme is believed to be ubiquinone.</text>
</comment>
<dbReference type="EMBL" id="JF323862">
    <property type="protein sequence ID" value="ADZ47926.1"/>
    <property type="molecule type" value="Genomic_DNA"/>
</dbReference>
<dbReference type="InterPro" id="IPR018086">
    <property type="entry name" value="NADH_UbQ_OxRdtase_su1_CS"/>
</dbReference>
<keyword evidence="9 13" id="KW-0830">Ubiquinone</keyword>
<keyword evidence="10 13" id="KW-0496">Mitochondrion</keyword>
<evidence type="ECO:0000256" key="10">
    <source>
        <dbReference type="ARBA" id="ARBA00023128"/>
    </source>
</evidence>
<dbReference type="PANTHER" id="PTHR11432:SF3">
    <property type="entry name" value="NADH-UBIQUINONE OXIDOREDUCTASE CHAIN 1"/>
    <property type="match status" value="1"/>
</dbReference>
<dbReference type="EC" id="7.1.1.2" evidence="13"/>
<evidence type="ECO:0000256" key="2">
    <source>
        <dbReference type="ARBA" id="ARBA00004448"/>
    </source>
</evidence>
<dbReference type="GO" id="GO:0003954">
    <property type="term" value="F:NADH dehydrogenase activity"/>
    <property type="evidence" value="ECO:0007669"/>
    <property type="project" value="TreeGrafter"/>
</dbReference>
<dbReference type="PROSITE" id="PS00667">
    <property type="entry name" value="COMPLEX1_ND1_1"/>
    <property type="match status" value="1"/>
</dbReference>
<comment type="subcellular location">
    <subcellularLocation>
        <location evidence="2 12">Mitochondrion inner membrane</location>
        <topology evidence="2 12">Multi-pass membrane protein</topology>
    </subcellularLocation>
</comment>
<feature type="transmembrane region" description="Helical" evidence="14">
    <location>
        <begin position="70"/>
        <end position="89"/>
    </location>
</feature>
<gene>
    <name evidence="15" type="primary">ND1</name>
</gene>
<organism evidence="15">
    <name type="scientific">Xenophyes cascus</name>
    <dbReference type="NCBI Taxonomy" id="984453"/>
    <lineage>
        <taxon>Eukaryota</taxon>
        <taxon>Metazoa</taxon>
        <taxon>Ecdysozoa</taxon>
        <taxon>Arthropoda</taxon>
        <taxon>Hexapoda</taxon>
        <taxon>Insecta</taxon>
        <taxon>Pterygota</taxon>
        <taxon>Neoptera</taxon>
        <taxon>Paraneoptera</taxon>
        <taxon>Hemiptera</taxon>
        <taxon>Coleorrhyncha</taxon>
        <taxon>Peloridiidae</taxon>
        <taxon>Xenophyes</taxon>
    </lineage>
</organism>
<evidence type="ECO:0000313" key="15">
    <source>
        <dbReference type="EMBL" id="ADZ47926.1"/>
    </source>
</evidence>
<dbReference type="GO" id="GO:0008137">
    <property type="term" value="F:NADH dehydrogenase (ubiquinone) activity"/>
    <property type="evidence" value="ECO:0007669"/>
    <property type="project" value="UniProtKB-EC"/>
</dbReference>
<evidence type="ECO:0000256" key="7">
    <source>
        <dbReference type="ARBA" id="ARBA00022792"/>
    </source>
</evidence>
<comment type="similarity">
    <text evidence="3 12">Belongs to the complex I subunit 1 family.</text>
</comment>
<keyword evidence="12" id="KW-0520">NAD</keyword>
<dbReference type="AlphaFoldDB" id="L7NB73"/>
<dbReference type="PROSITE" id="PS00668">
    <property type="entry name" value="COMPLEX1_ND1_2"/>
    <property type="match status" value="1"/>
</dbReference>
<evidence type="ECO:0000256" key="9">
    <source>
        <dbReference type="ARBA" id="ARBA00023075"/>
    </source>
</evidence>
<dbReference type="InterPro" id="IPR001694">
    <property type="entry name" value="NADH_UbQ_OxRdtase_su1/FPO"/>
</dbReference>
<evidence type="ECO:0000256" key="4">
    <source>
        <dbReference type="ARBA" id="ARBA00021009"/>
    </source>
</evidence>
<feature type="transmembrane region" description="Helical" evidence="14">
    <location>
        <begin position="101"/>
        <end position="120"/>
    </location>
</feature>
<proteinExistence type="inferred from homology"/>
<keyword evidence="11 14" id="KW-0472">Membrane</keyword>
<evidence type="ECO:0000256" key="14">
    <source>
        <dbReference type="SAM" id="Phobius"/>
    </source>
</evidence>
<evidence type="ECO:0000256" key="5">
    <source>
        <dbReference type="ARBA" id="ARBA00022448"/>
    </source>
</evidence>
<feature type="transmembrane region" description="Helical" evidence="14">
    <location>
        <begin position="140"/>
        <end position="159"/>
    </location>
</feature>
<evidence type="ECO:0000256" key="11">
    <source>
        <dbReference type="ARBA" id="ARBA00023136"/>
    </source>
</evidence>
<keyword evidence="5" id="KW-0813">Transport</keyword>
<evidence type="ECO:0000256" key="1">
    <source>
        <dbReference type="ARBA" id="ARBA00003257"/>
    </source>
</evidence>
<geneLocation type="mitochondrion" evidence="15"/>
<accession>L7NB73</accession>
<feature type="transmembrane region" description="Helical" evidence="14">
    <location>
        <begin position="220"/>
        <end position="242"/>
    </location>
</feature>